<dbReference type="Proteomes" id="UP000233248">
    <property type="component" value="Unassembled WGS sequence"/>
</dbReference>
<gene>
    <name evidence="2" type="ORF">CP960_01825</name>
</gene>
<dbReference type="OrthoDB" id="5338768at2"/>
<keyword evidence="3" id="KW-1185">Reference proteome</keyword>
<dbReference type="InterPro" id="IPR022572">
    <property type="entry name" value="DNA_rep/recomb_RecO_N"/>
</dbReference>
<sequence length="205" mass="24718">MQGYILDVKPVKDDDLIVTILTPTRVYTTYRFYGARHSNINVGYKIDFEIEHNLRSDIGRLRDVMQLNYEWILDAKKMYAWQRFIKLFYYHFKDIEELDEFYFDLLNALSHLMIKQNEKRAIIQAYLKLLEHEGRLHVDYTCFLCDIQIQTDISLVRSFVPAHPQCTFARKFKLDKIKEMFEQNSLISFNDEEIDYLWHILLQGL</sequence>
<feature type="domain" description="DNA replication/recombination mediator RecO N-terminal" evidence="1">
    <location>
        <begin position="1"/>
        <end position="72"/>
    </location>
</feature>
<proteinExistence type="predicted"/>
<dbReference type="AlphaFoldDB" id="A0A2N1J5M1"/>
<dbReference type="RefSeq" id="WP_101183530.1">
    <property type="nucleotide sequence ID" value="NZ_CP031218.1"/>
</dbReference>
<evidence type="ECO:0000259" key="1">
    <source>
        <dbReference type="Pfam" id="PF13114"/>
    </source>
</evidence>
<evidence type="ECO:0000313" key="2">
    <source>
        <dbReference type="EMBL" id="PKI81860.1"/>
    </source>
</evidence>
<dbReference type="KEGG" id="ahs:AHALO_0840"/>
<protein>
    <submittedName>
        <fullName evidence="2">Recombination protein RecO</fullName>
    </submittedName>
</protein>
<name>A0A2N1J5M1_9BACT</name>
<dbReference type="NCBIfam" id="NF010483">
    <property type="entry name" value="PRK13908.1"/>
    <property type="match status" value="1"/>
</dbReference>
<reference evidence="2 3" key="1">
    <citation type="submission" date="2017-09" db="EMBL/GenBank/DDBJ databases">
        <title>Genomics of the genus Arcobacter.</title>
        <authorList>
            <person name="Perez-Cataluna A."/>
            <person name="Figueras M.J."/>
            <person name="Salas-Masso N."/>
        </authorList>
    </citation>
    <scope>NUCLEOTIDE SEQUENCE [LARGE SCALE GENOMIC DNA]</scope>
    <source>
        <strain evidence="2 3">DSM 18005</strain>
    </source>
</reference>
<dbReference type="EMBL" id="NXIF01000007">
    <property type="protein sequence ID" value="PKI81860.1"/>
    <property type="molecule type" value="Genomic_DNA"/>
</dbReference>
<dbReference type="Pfam" id="PF13114">
    <property type="entry name" value="RecO_N_2"/>
    <property type="match status" value="1"/>
</dbReference>
<comment type="caution">
    <text evidence="2">The sequence shown here is derived from an EMBL/GenBank/DDBJ whole genome shotgun (WGS) entry which is preliminary data.</text>
</comment>
<accession>A0A2N1J5M1</accession>
<organism evidence="2 3">
    <name type="scientific">Malaciobacter halophilus</name>
    <dbReference type="NCBI Taxonomy" id="197482"/>
    <lineage>
        <taxon>Bacteria</taxon>
        <taxon>Pseudomonadati</taxon>
        <taxon>Campylobacterota</taxon>
        <taxon>Epsilonproteobacteria</taxon>
        <taxon>Campylobacterales</taxon>
        <taxon>Arcobacteraceae</taxon>
        <taxon>Malaciobacter</taxon>
    </lineage>
</organism>
<evidence type="ECO:0000313" key="3">
    <source>
        <dbReference type="Proteomes" id="UP000233248"/>
    </source>
</evidence>